<dbReference type="GO" id="GO:0004585">
    <property type="term" value="F:ornithine carbamoyltransferase activity"/>
    <property type="evidence" value="ECO:0007669"/>
    <property type="project" value="UniProtKB-EC"/>
</dbReference>
<dbReference type="Pfam" id="PF02729">
    <property type="entry name" value="OTCace_N"/>
    <property type="match status" value="1"/>
</dbReference>
<evidence type="ECO:0000259" key="8">
    <source>
        <dbReference type="Pfam" id="PF00185"/>
    </source>
</evidence>
<evidence type="ECO:0000256" key="3">
    <source>
        <dbReference type="ARBA" id="ARBA00013007"/>
    </source>
</evidence>
<dbReference type="PRINTS" id="PR00102">
    <property type="entry name" value="OTCASE"/>
</dbReference>
<evidence type="ECO:0000256" key="4">
    <source>
        <dbReference type="ARBA" id="ARBA00022571"/>
    </source>
</evidence>
<dbReference type="SUPFAM" id="SSF53671">
    <property type="entry name" value="Aspartate/ornithine carbamoyltransferase"/>
    <property type="match status" value="1"/>
</dbReference>
<feature type="compositionally biased region" description="Basic and acidic residues" evidence="7">
    <location>
        <begin position="722"/>
        <end position="735"/>
    </location>
</feature>
<evidence type="ECO:0000256" key="1">
    <source>
        <dbReference type="ARBA" id="ARBA00004975"/>
    </source>
</evidence>
<dbReference type="PANTHER" id="PTHR45753:SF3">
    <property type="entry name" value="ORNITHINE TRANSCARBAMYLASE, MITOCHONDRIAL"/>
    <property type="match status" value="1"/>
</dbReference>
<evidence type="ECO:0000313" key="11">
    <source>
        <dbReference type="Proteomes" id="UP000777482"/>
    </source>
</evidence>
<dbReference type="InterPro" id="IPR036901">
    <property type="entry name" value="Asp/Orn_carbamoylTrfase_sf"/>
</dbReference>
<dbReference type="InterPro" id="IPR006132">
    <property type="entry name" value="Asp/Orn_carbamoyltranf_P-bd"/>
</dbReference>
<evidence type="ECO:0000256" key="6">
    <source>
        <dbReference type="ARBA" id="ARBA00022679"/>
    </source>
</evidence>
<feature type="compositionally biased region" description="Pro residues" evidence="7">
    <location>
        <begin position="453"/>
        <end position="463"/>
    </location>
</feature>
<comment type="pathway">
    <text evidence="1">Amino-acid biosynthesis; L-arginine biosynthesis; L-arginine from L-ornithine and carbamoyl phosphate: step 1/3.</text>
</comment>
<evidence type="ECO:0000256" key="7">
    <source>
        <dbReference type="SAM" id="MobiDB-lite"/>
    </source>
</evidence>
<dbReference type="PRINTS" id="PR00100">
    <property type="entry name" value="AOTCASE"/>
</dbReference>
<dbReference type="EMBL" id="PUHQ01000183">
    <property type="protein sequence ID" value="KAG0653670.1"/>
    <property type="molecule type" value="Genomic_DNA"/>
</dbReference>
<dbReference type="PANTHER" id="PTHR45753">
    <property type="entry name" value="ORNITHINE CARBAMOYLTRANSFERASE, MITOCHONDRIAL"/>
    <property type="match status" value="1"/>
</dbReference>
<dbReference type="GO" id="GO:0005739">
    <property type="term" value="C:mitochondrion"/>
    <property type="evidence" value="ECO:0007669"/>
    <property type="project" value="TreeGrafter"/>
</dbReference>
<evidence type="ECO:0000256" key="5">
    <source>
        <dbReference type="ARBA" id="ARBA00022605"/>
    </source>
</evidence>
<organism evidence="10 11">
    <name type="scientific">Rhodotorula mucilaginosa</name>
    <name type="common">Yeast</name>
    <name type="synonym">Rhodotorula rubra</name>
    <dbReference type="NCBI Taxonomy" id="5537"/>
    <lineage>
        <taxon>Eukaryota</taxon>
        <taxon>Fungi</taxon>
        <taxon>Dikarya</taxon>
        <taxon>Basidiomycota</taxon>
        <taxon>Pucciniomycotina</taxon>
        <taxon>Microbotryomycetes</taxon>
        <taxon>Sporidiobolales</taxon>
        <taxon>Sporidiobolaceae</taxon>
        <taxon>Rhodotorula</taxon>
    </lineage>
</organism>
<feature type="domain" description="Aspartate/ornithine carbamoyltransferase Asp/Orn-binding" evidence="8">
    <location>
        <begin position="204"/>
        <end position="360"/>
    </location>
</feature>
<dbReference type="GO" id="GO:0019240">
    <property type="term" value="P:citrulline biosynthetic process"/>
    <property type="evidence" value="ECO:0007669"/>
    <property type="project" value="TreeGrafter"/>
</dbReference>
<feature type="region of interest" description="Disordered" evidence="7">
    <location>
        <begin position="870"/>
        <end position="892"/>
    </location>
</feature>
<sequence length="912" mass="99286">MLANKSLKLVQQSCTCTARVAYRSLSTAPAKTLHPSESGLKPPHLLTLADLTVPQIQSLINSAFAFKKHYKSVAIPEAGRIEGAQFERGDAASSAAAKAKTLTDKTVALMFSKRSGHSMFLGSGDIQLGVNESLYDTSRVISSMVDGIFARVGDHSEVETLAKHSTVPVINALSHLYHPCQILADLQTLLEFRQPFTTDLSSLEGLTIAWVGDSNNILNEMMVTYPRMGVNLQIATPKGYDLMPEVVERANEGIKQEGGKGKIIYTNDPAEAVKNANVITTDTWISMGQEEESAKRLKDFAGYQVTNELLKRGGAASDALFMHCLPRHNEEVDDEVFHGKQSVVFQEAENRKWTALAVFDAFVGKWKEQRLESGTIPNPASTVGPSAAASRTAWSPSLTSLLGRRSASSTATTLSEDDTRRTAGRAGSSAPAGVDRKRTRATADWLLVVKPPTSLPHSPPPPGTSAFASAYGPPGRFSSGSLMPLQTTLSSQVALIARDYGLPSVAGLCVYVDIGYGTASDDVMRTVRVTEEAWATLWRPYLNAEAVTLQLPSSPSLSVPYTPPRPVALPASLLSIQGDSERKDPNWTEQLNQLREIREHDLVEGLDHPSQIDSLDGTQSLSEIYAALTSTECSEHHPVLAVDVPQTAKVSNPLPPMLGQRSSQKYRTEYPITQWHGSGLYNPVYRIVIVPPARGQEKIQHAVLSPALNNKRSEPPATRNSFRTDDTNSSSEERLASQLMKPFERVSKRDLPPSDTPQQRTSLRATSLHNLDPNTLKSSSDAFFTSPLPSPTIRPSPSLSFSGSSCESHFDFPLPPVPSRRLSEEHLPETASELRSAQRAFYAEPEFSDDDEDEEQVGNLYSCGVNVVQSLADDDEDGSQSEPDLDEGDNGCQVFDLCTASDVEKRRIETGC</sequence>
<accession>A0A9P6VSM0</accession>
<dbReference type="GO" id="GO:0042450">
    <property type="term" value="P:L-arginine biosynthetic process via ornithine"/>
    <property type="evidence" value="ECO:0007669"/>
    <property type="project" value="TreeGrafter"/>
</dbReference>
<dbReference type="Pfam" id="PF00185">
    <property type="entry name" value="OTCace"/>
    <property type="match status" value="1"/>
</dbReference>
<evidence type="ECO:0000259" key="9">
    <source>
        <dbReference type="Pfam" id="PF02729"/>
    </source>
</evidence>
<feature type="region of interest" description="Disordered" evidence="7">
    <location>
        <begin position="451"/>
        <end position="471"/>
    </location>
</feature>
<feature type="compositionally biased region" description="Polar residues" evidence="7">
    <location>
        <begin position="756"/>
        <end position="783"/>
    </location>
</feature>
<evidence type="ECO:0000313" key="10">
    <source>
        <dbReference type="EMBL" id="KAG0653670.1"/>
    </source>
</evidence>
<feature type="region of interest" description="Disordered" evidence="7">
    <location>
        <begin position="404"/>
        <end position="437"/>
    </location>
</feature>
<comment type="similarity">
    <text evidence="2">Belongs to the aspartate/ornithine carbamoyltransferase superfamily. OTCase family.</text>
</comment>
<dbReference type="FunFam" id="3.40.50.1370:FF:000009">
    <property type="entry name" value="Ornithine carbamoyltransferase, mitochondrial"/>
    <property type="match status" value="1"/>
</dbReference>
<feature type="compositionally biased region" description="Acidic residues" evidence="7">
    <location>
        <begin position="872"/>
        <end position="889"/>
    </location>
</feature>
<dbReference type="GO" id="GO:0016597">
    <property type="term" value="F:amino acid binding"/>
    <property type="evidence" value="ECO:0007669"/>
    <property type="project" value="InterPro"/>
</dbReference>
<dbReference type="EC" id="2.1.3.3" evidence="3"/>
<reference evidence="10 11" key="1">
    <citation type="submission" date="2020-11" db="EMBL/GenBank/DDBJ databases">
        <title>Kefir isolates.</title>
        <authorList>
            <person name="Marcisauskas S."/>
            <person name="Kim Y."/>
            <person name="Blasche S."/>
        </authorList>
    </citation>
    <scope>NUCLEOTIDE SEQUENCE [LARGE SCALE GENOMIC DNA]</scope>
    <source>
        <strain evidence="10 11">KR</strain>
    </source>
</reference>
<keyword evidence="11" id="KW-1185">Reference proteome</keyword>
<feature type="domain" description="Aspartate/ornithine carbamoyltransferase carbamoyl-P binding" evidence="9">
    <location>
        <begin position="44"/>
        <end position="191"/>
    </location>
</feature>
<evidence type="ECO:0000256" key="2">
    <source>
        <dbReference type="ARBA" id="ARBA00007805"/>
    </source>
</evidence>
<dbReference type="AlphaFoldDB" id="A0A9P6VSM0"/>
<keyword evidence="5" id="KW-0028">Amino-acid biosynthesis</keyword>
<protein>
    <recommendedName>
        <fullName evidence="3">ornithine carbamoyltransferase</fullName>
        <ecNumber evidence="3">2.1.3.3</ecNumber>
    </recommendedName>
</protein>
<dbReference type="InterPro" id="IPR006130">
    <property type="entry name" value="Asp/Orn_carbamoylTrfase"/>
</dbReference>
<feature type="region of interest" description="Disordered" evidence="7">
    <location>
        <begin position="703"/>
        <end position="800"/>
    </location>
</feature>
<feature type="compositionally biased region" description="Low complexity" evidence="7">
    <location>
        <begin position="404"/>
        <end position="413"/>
    </location>
</feature>
<keyword evidence="6" id="KW-0808">Transferase</keyword>
<dbReference type="NCBIfam" id="TIGR00658">
    <property type="entry name" value="orni_carb_tr"/>
    <property type="match status" value="1"/>
</dbReference>
<keyword evidence="4" id="KW-0055">Arginine biosynthesis</keyword>
<dbReference type="Gene3D" id="3.40.50.1370">
    <property type="entry name" value="Aspartate/ornithine carbamoyltransferase"/>
    <property type="match status" value="2"/>
</dbReference>
<proteinExistence type="inferred from homology"/>
<feature type="compositionally biased region" description="Basic and acidic residues" evidence="7">
    <location>
        <begin position="742"/>
        <end position="752"/>
    </location>
</feature>
<gene>
    <name evidence="10" type="primary">ARG3</name>
    <name evidence="10" type="ORF">C6P46_002357</name>
</gene>
<comment type="caution">
    <text evidence="10">The sequence shown here is derived from an EMBL/GenBank/DDBJ whole genome shotgun (WGS) entry which is preliminary data.</text>
</comment>
<dbReference type="OrthoDB" id="10252326at2759"/>
<dbReference type="Proteomes" id="UP000777482">
    <property type="component" value="Unassembled WGS sequence"/>
</dbReference>
<name>A0A9P6VSM0_RHOMI</name>
<dbReference type="InterPro" id="IPR002292">
    <property type="entry name" value="Orn/put_carbamltrans"/>
</dbReference>
<dbReference type="InterPro" id="IPR006131">
    <property type="entry name" value="Asp_carbamoyltransf_Asp/Orn-bd"/>
</dbReference>